<dbReference type="Proteomes" id="UP000321917">
    <property type="component" value="Unassembled WGS sequence"/>
</dbReference>
<evidence type="ECO:0000256" key="7">
    <source>
        <dbReference type="ARBA" id="ARBA00023077"/>
    </source>
</evidence>
<comment type="caution">
    <text evidence="16">The sequence shown here is derived from an EMBL/GenBank/DDBJ whole genome shotgun (WGS) entry which is preliminary data.</text>
</comment>
<dbReference type="Pfam" id="PF00593">
    <property type="entry name" value="TonB_dep_Rec_b-barrel"/>
    <property type="match status" value="1"/>
</dbReference>
<evidence type="ECO:0000256" key="3">
    <source>
        <dbReference type="ARBA" id="ARBA00022448"/>
    </source>
</evidence>
<dbReference type="Pfam" id="PF07715">
    <property type="entry name" value="Plug"/>
    <property type="match status" value="1"/>
</dbReference>
<evidence type="ECO:0000256" key="9">
    <source>
        <dbReference type="ARBA" id="ARBA00023170"/>
    </source>
</evidence>
<keyword evidence="7 12" id="KW-0798">TonB box</keyword>
<evidence type="ECO:0000256" key="6">
    <source>
        <dbReference type="ARBA" id="ARBA00022729"/>
    </source>
</evidence>
<dbReference type="InterPro" id="IPR039426">
    <property type="entry name" value="TonB-dep_rcpt-like"/>
</dbReference>
<sequence>MPVFAQVEDVSTDDIEVIEVVNDQSFNTPNYQVLHRESFVYSSQTLADILQSINGIQIRQISGIGNPVSVSIRGSSSKQVQLYIDGQLINDSQFGGFDLNQIPTEQIESIEISKNQAIGTGATPIGGVIRINTYNPTEDSSKLTFATGSFGYQEVNALYNKAFKTHSLSFGGHYVNSDNDYDFIIPAGFSSSDTSDKQALRNNEFTKKSFFINDIFQFNQHQIRVNVQYNDQEKALPNYQNNSPENNSTLTSDNLRYSYQHQWLSKSSWLNSIEFEAYAENKDERYISSPDSIKLDINDYQTTKKHIGFKPLLTWNEFNLVPFISFNKQNFSSVSEHNGKPTQCNGIASCDISAKQAQLNIGSRLEWQPEALPIEAYALFSNLQEKNSNIAINQSSAAKFVANDNYQTTEVGLSFKQGNLKVTSNVSHGVRTPTLYELFGDRGSFKGNDNLLPEQAKTLSMGGQYLYKNLSLSSSIYQQKLENSIVAIFNSSNVGSYRNVSNADLLGIEIQTNYQLLTQLSFALQANIIDSETTSKFVAFNKKKLPGIYHQQYSVALKYQVNSTWNMSFKVSKDKDLYFNLINRIQNNNGHVGNGNPANRTVSDFSVNWKKGKHRISFAANNLFNDKYQDLANRTSQGRSLKIKYTIKGF</sequence>
<feature type="domain" description="TonB-dependent receptor-like beta-barrel" evidence="13">
    <location>
        <begin position="238"/>
        <end position="623"/>
    </location>
</feature>
<protein>
    <submittedName>
        <fullName evidence="16">TonB-dependent receptor</fullName>
    </submittedName>
</protein>
<dbReference type="InterPro" id="IPR037066">
    <property type="entry name" value="Plug_dom_sf"/>
</dbReference>
<dbReference type="PROSITE" id="PS52016">
    <property type="entry name" value="TONB_DEPENDENT_REC_3"/>
    <property type="match status" value="1"/>
</dbReference>
<keyword evidence="5 11" id="KW-0812">Transmembrane</keyword>
<evidence type="ECO:0000313" key="17">
    <source>
        <dbReference type="Proteomes" id="UP000321525"/>
    </source>
</evidence>
<dbReference type="InterPro" id="IPR036942">
    <property type="entry name" value="Beta-barrel_TonB_sf"/>
</dbReference>
<evidence type="ECO:0000256" key="1">
    <source>
        <dbReference type="ARBA" id="ARBA00004571"/>
    </source>
</evidence>
<comment type="similarity">
    <text evidence="2">Belongs to the TonB-dependent receptor family. Hemoglobin/haptoglobin binding protein subfamily.</text>
</comment>
<evidence type="ECO:0000256" key="5">
    <source>
        <dbReference type="ARBA" id="ARBA00022692"/>
    </source>
</evidence>
<dbReference type="AlphaFoldDB" id="A0A5C6Q5V1"/>
<dbReference type="InterPro" id="IPR012910">
    <property type="entry name" value="Plug_dom"/>
</dbReference>
<keyword evidence="4 11" id="KW-1134">Transmembrane beta strand</keyword>
<dbReference type="GO" id="GO:0044718">
    <property type="term" value="P:siderophore transmembrane transport"/>
    <property type="evidence" value="ECO:0007669"/>
    <property type="project" value="TreeGrafter"/>
</dbReference>
<evidence type="ECO:0000259" key="14">
    <source>
        <dbReference type="Pfam" id="PF07715"/>
    </source>
</evidence>
<name>A0A5C6Q5V1_9GAMM</name>
<dbReference type="EMBL" id="VOLR01000001">
    <property type="protein sequence ID" value="TWX62959.1"/>
    <property type="molecule type" value="Genomic_DNA"/>
</dbReference>
<comment type="subcellular location">
    <subcellularLocation>
        <location evidence="1 11">Cell outer membrane</location>
        <topology evidence="1 11">Multi-pass membrane protein</topology>
    </subcellularLocation>
</comment>
<dbReference type="EMBL" id="VOLQ01000034">
    <property type="protein sequence ID" value="TWX64209.1"/>
    <property type="molecule type" value="Genomic_DNA"/>
</dbReference>
<evidence type="ECO:0000256" key="10">
    <source>
        <dbReference type="ARBA" id="ARBA00023237"/>
    </source>
</evidence>
<dbReference type="Gene3D" id="2.170.130.10">
    <property type="entry name" value="TonB-dependent receptor, plug domain"/>
    <property type="match status" value="1"/>
</dbReference>
<dbReference type="GO" id="GO:0009279">
    <property type="term" value="C:cell outer membrane"/>
    <property type="evidence" value="ECO:0007669"/>
    <property type="project" value="UniProtKB-SubCell"/>
</dbReference>
<evidence type="ECO:0000313" key="16">
    <source>
        <dbReference type="EMBL" id="TWX64209.1"/>
    </source>
</evidence>
<dbReference type="PANTHER" id="PTHR30069">
    <property type="entry name" value="TONB-DEPENDENT OUTER MEMBRANE RECEPTOR"/>
    <property type="match status" value="1"/>
</dbReference>
<keyword evidence="9 16" id="KW-0675">Receptor</keyword>
<evidence type="ECO:0000259" key="13">
    <source>
        <dbReference type="Pfam" id="PF00593"/>
    </source>
</evidence>
<keyword evidence="6" id="KW-0732">Signal</keyword>
<dbReference type="InterPro" id="IPR000531">
    <property type="entry name" value="Beta-barrel_TonB"/>
</dbReference>
<feature type="domain" description="TonB-dependent receptor plug" evidence="14">
    <location>
        <begin position="42"/>
        <end position="128"/>
    </location>
</feature>
<dbReference type="OrthoDB" id="9764669at2"/>
<dbReference type="SUPFAM" id="SSF56935">
    <property type="entry name" value="Porins"/>
    <property type="match status" value="1"/>
</dbReference>
<evidence type="ECO:0000313" key="18">
    <source>
        <dbReference type="Proteomes" id="UP000321917"/>
    </source>
</evidence>
<accession>A0A5C6Q5V1</accession>
<dbReference type="PANTHER" id="PTHR30069:SF29">
    <property type="entry name" value="HEMOGLOBIN AND HEMOGLOBIN-HAPTOGLOBIN-BINDING PROTEIN 1-RELATED"/>
    <property type="match status" value="1"/>
</dbReference>
<dbReference type="GO" id="GO:0015344">
    <property type="term" value="F:siderophore uptake transmembrane transporter activity"/>
    <property type="evidence" value="ECO:0007669"/>
    <property type="project" value="TreeGrafter"/>
</dbReference>
<proteinExistence type="inferred from homology"/>
<keyword evidence="10 11" id="KW-0998">Cell outer membrane</keyword>
<evidence type="ECO:0000256" key="4">
    <source>
        <dbReference type="ARBA" id="ARBA00022452"/>
    </source>
</evidence>
<dbReference type="Gene3D" id="2.40.170.20">
    <property type="entry name" value="TonB-dependent receptor, beta-barrel domain"/>
    <property type="match status" value="1"/>
</dbReference>
<organism evidence="16 18">
    <name type="scientific">Colwellia hornerae</name>
    <dbReference type="NCBI Taxonomy" id="89402"/>
    <lineage>
        <taxon>Bacteria</taxon>
        <taxon>Pseudomonadati</taxon>
        <taxon>Pseudomonadota</taxon>
        <taxon>Gammaproteobacteria</taxon>
        <taxon>Alteromonadales</taxon>
        <taxon>Colwelliaceae</taxon>
        <taxon>Colwellia</taxon>
    </lineage>
</organism>
<keyword evidence="3 11" id="KW-0813">Transport</keyword>
<evidence type="ECO:0000256" key="2">
    <source>
        <dbReference type="ARBA" id="ARBA00008143"/>
    </source>
</evidence>
<keyword evidence="17" id="KW-1185">Reference proteome</keyword>
<evidence type="ECO:0000313" key="15">
    <source>
        <dbReference type="EMBL" id="TWX62959.1"/>
    </source>
</evidence>
<evidence type="ECO:0000256" key="12">
    <source>
        <dbReference type="RuleBase" id="RU003357"/>
    </source>
</evidence>
<keyword evidence="8 11" id="KW-0472">Membrane</keyword>
<evidence type="ECO:0000256" key="11">
    <source>
        <dbReference type="PROSITE-ProRule" id="PRU01360"/>
    </source>
</evidence>
<dbReference type="Proteomes" id="UP000321525">
    <property type="component" value="Unassembled WGS sequence"/>
</dbReference>
<gene>
    <name evidence="15" type="ORF">ESZ26_00720</name>
    <name evidence="16" type="ORF">ESZ27_15035</name>
</gene>
<evidence type="ECO:0000256" key="8">
    <source>
        <dbReference type="ARBA" id="ARBA00023136"/>
    </source>
</evidence>
<reference evidence="16 18" key="1">
    <citation type="submission" date="2019-07" db="EMBL/GenBank/DDBJ databases">
        <title>Genomes of sea-ice associated Colwellia species.</title>
        <authorList>
            <person name="Bowman J.P."/>
        </authorList>
    </citation>
    <scope>NUCLEOTIDE SEQUENCE [LARGE SCALE GENOMIC DNA]</scope>
    <source>
        <strain evidence="15 17">ACAM 607</strain>
        <strain evidence="16 18">IC036</strain>
    </source>
</reference>